<comment type="caution">
    <text evidence="2">The sequence shown here is derived from an EMBL/GenBank/DDBJ whole genome shotgun (WGS) entry which is preliminary data.</text>
</comment>
<feature type="transmembrane region" description="Helical" evidence="1">
    <location>
        <begin position="35"/>
        <end position="57"/>
    </location>
</feature>
<dbReference type="Proteomes" id="UP000325255">
    <property type="component" value="Unassembled WGS sequence"/>
</dbReference>
<gene>
    <name evidence="2" type="ORF">F1189_06975</name>
</gene>
<dbReference type="RefSeq" id="WP_150039997.1">
    <property type="nucleotide sequence ID" value="NZ_OW485601.1"/>
</dbReference>
<dbReference type="OrthoDB" id="7281988at2"/>
<keyword evidence="1" id="KW-1133">Transmembrane helix</keyword>
<reference evidence="2 3" key="1">
    <citation type="submission" date="2019-09" db="EMBL/GenBank/DDBJ databases">
        <title>Genome sequence of Rhodovastum atsumiense, a diverse member of the Acetobacteraceae family of non-sulfur purple photosynthetic bacteria.</title>
        <authorList>
            <person name="Meyer T."/>
            <person name="Kyndt J."/>
        </authorList>
    </citation>
    <scope>NUCLEOTIDE SEQUENCE [LARGE SCALE GENOMIC DNA]</scope>
    <source>
        <strain evidence="2 3">DSM 21279</strain>
    </source>
</reference>
<keyword evidence="1" id="KW-0472">Membrane</keyword>
<organism evidence="2 3">
    <name type="scientific">Rhodovastum atsumiense</name>
    <dbReference type="NCBI Taxonomy" id="504468"/>
    <lineage>
        <taxon>Bacteria</taxon>
        <taxon>Pseudomonadati</taxon>
        <taxon>Pseudomonadota</taxon>
        <taxon>Alphaproteobacteria</taxon>
        <taxon>Acetobacterales</taxon>
        <taxon>Acetobacteraceae</taxon>
        <taxon>Rhodovastum</taxon>
    </lineage>
</organism>
<feature type="transmembrane region" description="Helical" evidence="1">
    <location>
        <begin position="63"/>
        <end position="85"/>
    </location>
</feature>
<feature type="transmembrane region" description="Helical" evidence="1">
    <location>
        <begin position="106"/>
        <end position="125"/>
    </location>
</feature>
<sequence length="193" mass="20370">MTASLPQRRSVMRGILQLALLRAGGMEQFGDSRQCFLNSLAPLVAFPLVGGVLGMVSGAGVDALAGLLGTLVALLTPPVLSHLLARLWRREAEWLRYATAFNWSRWAMLLALSTSLLLIGLFGTMGLTQRGAVGLGLLAVAIYGFVLDAFVARVGLRLSWGRAVLLVLAVNLGAALLFLGPRVIAGLQALPPA</sequence>
<dbReference type="AlphaFoldDB" id="A0A5M6IXN2"/>
<accession>A0A5M6IXN2</accession>
<keyword evidence="3" id="KW-1185">Reference proteome</keyword>
<name>A0A5M6IXN2_9PROT</name>
<dbReference type="EMBL" id="VWPK01000008">
    <property type="protein sequence ID" value="KAA5613093.1"/>
    <property type="molecule type" value="Genomic_DNA"/>
</dbReference>
<keyword evidence="1" id="KW-0812">Transmembrane</keyword>
<proteinExistence type="predicted"/>
<feature type="transmembrane region" description="Helical" evidence="1">
    <location>
        <begin position="131"/>
        <end position="151"/>
    </location>
</feature>
<protein>
    <submittedName>
        <fullName evidence="2">Uncharacterized protein</fullName>
    </submittedName>
</protein>
<evidence type="ECO:0000313" key="3">
    <source>
        <dbReference type="Proteomes" id="UP000325255"/>
    </source>
</evidence>
<evidence type="ECO:0000313" key="2">
    <source>
        <dbReference type="EMBL" id="KAA5613093.1"/>
    </source>
</evidence>
<feature type="transmembrane region" description="Helical" evidence="1">
    <location>
        <begin position="163"/>
        <end position="184"/>
    </location>
</feature>
<evidence type="ECO:0000256" key="1">
    <source>
        <dbReference type="SAM" id="Phobius"/>
    </source>
</evidence>